<dbReference type="EMBL" id="FOSB01000003">
    <property type="protein sequence ID" value="SFJ67209.1"/>
    <property type="molecule type" value="Genomic_DNA"/>
</dbReference>
<keyword evidence="2" id="KW-1185">Reference proteome</keyword>
<protein>
    <recommendedName>
        <fullName evidence="3">Fur-regulated basic protein A</fullName>
    </recommendedName>
</protein>
<evidence type="ECO:0008006" key="3">
    <source>
        <dbReference type="Google" id="ProtNLM"/>
    </source>
</evidence>
<evidence type="ECO:0000313" key="1">
    <source>
        <dbReference type="EMBL" id="SFJ67209.1"/>
    </source>
</evidence>
<sequence>MLVSIHPPEGICHNRYFLIDQLKDLGYTEDSFGKRTNEMTLPELQQIYINLEYQRETALKG</sequence>
<dbReference type="AlphaFoldDB" id="A0A1I3TA43"/>
<name>A0A1I3TA43_HALDA</name>
<accession>A0A1I3TA43</accession>
<evidence type="ECO:0000313" key="2">
    <source>
        <dbReference type="Proteomes" id="UP000183557"/>
    </source>
</evidence>
<proteinExistence type="predicted"/>
<reference evidence="2" key="1">
    <citation type="submission" date="2016-10" db="EMBL/GenBank/DDBJ databases">
        <authorList>
            <person name="Varghese N."/>
            <person name="Submissions S."/>
        </authorList>
    </citation>
    <scope>NUCLEOTIDE SEQUENCE [LARGE SCALE GENOMIC DNA]</scope>
    <source>
        <strain evidence="2">CGMCC 1.3704</strain>
    </source>
</reference>
<dbReference type="Proteomes" id="UP000183557">
    <property type="component" value="Unassembled WGS sequence"/>
</dbReference>
<organism evidence="1 2">
    <name type="scientific">Halobacillus dabanensis</name>
    <dbReference type="NCBI Taxonomy" id="240302"/>
    <lineage>
        <taxon>Bacteria</taxon>
        <taxon>Bacillati</taxon>
        <taxon>Bacillota</taxon>
        <taxon>Bacilli</taxon>
        <taxon>Bacillales</taxon>
        <taxon>Bacillaceae</taxon>
        <taxon>Halobacillus</taxon>
    </lineage>
</organism>
<dbReference type="RefSeq" id="WP_075035875.1">
    <property type="nucleotide sequence ID" value="NZ_FOSB01000003.1"/>
</dbReference>
<dbReference type="OrthoDB" id="2973140at2"/>
<gene>
    <name evidence="1" type="ORF">SAMN04487936_103276</name>
</gene>